<proteinExistence type="predicted"/>
<evidence type="ECO:0000313" key="2">
    <source>
        <dbReference type="Proteomes" id="UP000028521"/>
    </source>
</evidence>
<evidence type="ECO:0000313" key="1">
    <source>
        <dbReference type="EMBL" id="KFB01782.1"/>
    </source>
</evidence>
<sequence>MKGNFYIKNRQKLLFMAQEIHKRGFGKLRIIPSVSPSGMYWRCNFVDEAKRNSFIASNWLLNYEKEDSEQEIELTAQELADLFMKENIKFIDHCKGRNQAYEKWYANMLEQLTADELPYAFADWEIPENTWQTSKGNEIKTLPNEHNHY</sequence>
<reference evidence="1 2" key="1">
    <citation type="journal article" date="2014" name="Genome Announc.">
        <title>Draft Genome Sequence of the Algicidal Bacterium Mangrovimonas yunxiaonensis Strain LY01.</title>
        <authorList>
            <person name="Li Y."/>
            <person name="Zhu H."/>
            <person name="Li C."/>
            <person name="Zhang H."/>
            <person name="Chen Z."/>
            <person name="Zheng W."/>
            <person name="Xu H."/>
            <person name="Zheng T."/>
        </authorList>
    </citation>
    <scope>NUCLEOTIDE SEQUENCE [LARGE SCALE GENOMIC DNA]</scope>
    <source>
        <strain evidence="1 2">LY01</strain>
    </source>
</reference>
<reference evidence="2" key="2">
    <citation type="submission" date="2014-07" db="EMBL/GenBank/DDBJ databases">
        <title>Genome sequence of Mangrovimonas yunxiaonensis.</title>
        <authorList>
            <person name="Li Y."/>
            <person name="Zheng T."/>
        </authorList>
    </citation>
    <scope>NUCLEOTIDE SEQUENCE [LARGE SCALE GENOMIC DNA]</scope>
    <source>
        <strain evidence="2">LY01</strain>
    </source>
</reference>
<dbReference type="RefSeq" id="WP_036118906.1">
    <property type="nucleotide sequence ID" value="NZ_BMET01000002.1"/>
</dbReference>
<dbReference type="eggNOG" id="ENOG50314HC">
    <property type="taxonomic scope" value="Bacteria"/>
</dbReference>
<comment type="caution">
    <text evidence="1">The sequence shown here is derived from an EMBL/GenBank/DDBJ whole genome shotgun (WGS) entry which is preliminary data.</text>
</comment>
<dbReference type="AlphaFoldDB" id="A0A084TM46"/>
<gene>
    <name evidence="1" type="ORF">IA57_02590</name>
</gene>
<accession>A0A084TM46</accession>
<protein>
    <submittedName>
        <fullName evidence="1">Uncharacterized protein</fullName>
    </submittedName>
</protein>
<keyword evidence="2" id="KW-1185">Reference proteome</keyword>
<dbReference type="OrthoDB" id="6379714at2"/>
<dbReference type="STRING" id="1197477.IA57_02590"/>
<name>A0A084TM46_9FLAO</name>
<dbReference type="Proteomes" id="UP000028521">
    <property type="component" value="Unassembled WGS sequence"/>
</dbReference>
<organism evidence="1 2">
    <name type="scientific">Mangrovimonas yunxiaonensis</name>
    <dbReference type="NCBI Taxonomy" id="1197477"/>
    <lineage>
        <taxon>Bacteria</taxon>
        <taxon>Pseudomonadati</taxon>
        <taxon>Bacteroidota</taxon>
        <taxon>Flavobacteriia</taxon>
        <taxon>Flavobacteriales</taxon>
        <taxon>Flavobacteriaceae</taxon>
        <taxon>Mangrovimonas</taxon>
    </lineage>
</organism>
<dbReference type="EMBL" id="JPFK01000003">
    <property type="protein sequence ID" value="KFB01782.1"/>
    <property type="molecule type" value="Genomic_DNA"/>
</dbReference>